<dbReference type="Gene3D" id="2.40.340.10">
    <property type="entry name" value="MoeA, C-terminal, domain IV"/>
    <property type="match status" value="1"/>
</dbReference>
<evidence type="ECO:0000256" key="7">
    <source>
        <dbReference type="ARBA" id="ARBA00022723"/>
    </source>
</evidence>
<keyword evidence="8 11" id="KW-0460">Magnesium</keyword>
<evidence type="ECO:0000256" key="2">
    <source>
        <dbReference type="ARBA" id="ARBA00002901"/>
    </source>
</evidence>
<dbReference type="GO" id="GO:0006777">
    <property type="term" value="P:Mo-molybdopterin cofactor biosynthetic process"/>
    <property type="evidence" value="ECO:0007669"/>
    <property type="project" value="UniProtKB-UniRule"/>
</dbReference>
<comment type="cofactor">
    <cofactor evidence="1 11">
        <name>Mg(2+)</name>
        <dbReference type="ChEBI" id="CHEBI:18420"/>
    </cofactor>
</comment>
<dbReference type="Proteomes" id="UP000319976">
    <property type="component" value="Chromosome"/>
</dbReference>
<dbReference type="GO" id="GO:0061599">
    <property type="term" value="F:molybdopterin molybdotransferase activity"/>
    <property type="evidence" value="ECO:0007669"/>
    <property type="project" value="UniProtKB-UniRule"/>
</dbReference>
<dbReference type="SUPFAM" id="SSF63882">
    <property type="entry name" value="MoeA N-terminal region -like"/>
    <property type="match status" value="1"/>
</dbReference>
<dbReference type="EMBL" id="CP036316">
    <property type="protein sequence ID" value="QDT64367.1"/>
    <property type="molecule type" value="Genomic_DNA"/>
</dbReference>
<organism evidence="13 14">
    <name type="scientific">Calycomorphotria hydatis</name>
    <dbReference type="NCBI Taxonomy" id="2528027"/>
    <lineage>
        <taxon>Bacteria</taxon>
        <taxon>Pseudomonadati</taxon>
        <taxon>Planctomycetota</taxon>
        <taxon>Planctomycetia</taxon>
        <taxon>Planctomycetales</taxon>
        <taxon>Planctomycetaceae</taxon>
        <taxon>Calycomorphotria</taxon>
    </lineage>
</organism>
<feature type="domain" description="MoaB/Mog" evidence="12">
    <location>
        <begin position="180"/>
        <end position="323"/>
    </location>
</feature>
<dbReference type="GO" id="GO:0005829">
    <property type="term" value="C:cytosol"/>
    <property type="evidence" value="ECO:0007669"/>
    <property type="project" value="TreeGrafter"/>
</dbReference>
<evidence type="ECO:0000259" key="12">
    <source>
        <dbReference type="SMART" id="SM00852"/>
    </source>
</evidence>
<dbReference type="InterPro" id="IPR005110">
    <property type="entry name" value="MoeA_linker/N"/>
</dbReference>
<gene>
    <name evidence="13" type="primary">moeA</name>
    <name evidence="13" type="ORF">V22_16010</name>
</gene>
<keyword evidence="6 11" id="KW-0808">Transferase</keyword>
<dbReference type="PROSITE" id="PS01079">
    <property type="entry name" value="MOCF_BIOSYNTHESIS_2"/>
    <property type="match status" value="1"/>
</dbReference>
<dbReference type="InterPro" id="IPR001453">
    <property type="entry name" value="MoaB/Mog_dom"/>
</dbReference>
<protein>
    <recommendedName>
        <fullName evidence="11">Molybdopterin molybdenumtransferase</fullName>
        <ecNumber evidence="11">2.10.1.1</ecNumber>
    </recommendedName>
</protein>
<accession>A0A517T7L6</accession>
<dbReference type="Gene3D" id="2.170.190.11">
    <property type="entry name" value="Molybdopterin biosynthesis moea protein, domain 3"/>
    <property type="match status" value="1"/>
</dbReference>
<dbReference type="InterPro" id="IPR008284">
    <property type="entry name" value="MoCF_biosynth_CS"/>
</dbReference>
<evidence type="ECO:0000256" key="5">
    <source>
        <dbReference type="ARBA" id="ARBA00022505"/>
    </source>
</evidence>
<evidence type="ECO:0000256" key="1">
    <source>
        <dbReference type="ARBA" id="ARBA00001946"/>
    </source>
</evidence>
<dbReference type="SUPFAM" id="SSF63867">
    <property type="entry name" value="MoeA C-terminal domain-like"/>
    <property type="match status" value="1"/>
</dbReference>
<dbReference type="FunFam" id="2.170.190.11:FF:000001">
    <property type="entry name" value="Molybdopterin molybdenumtransferase"/>
    <property type="match status" value="1"/>
</dbReference>
<evidence type="ECO:0000256" key="6">
    <source>
        <dbReference type="ARBA" id="ARBA00022679"/>
    </source>
</evidence>
<dbReference type="PANTHER" id="PTHR10192:SF5">
    <property type="entry name" value="GEPHYRIN"/>
    <property type="match status" value="1"/>
</dbReference>
<comment type="function">
    <text evidence="2 11">Catalyzes the insertion of molybdate into adenylated molybdopterin with the concomitant release of AMP.</text>
</comment>
<evidence type="ECO:0000313" key="14">
    <source>
        <dbReference type="Proteomes" id="UP000319976"/>
    </source>
</evidence>
<dbReference type="KEGG" id="chya:V22_16010"/>
<dbReference type="OrthoDB" id="9804758at2"/>
<dbReference type="InterPro" id="IPR005111">
    <property type="entry name" value="MoeA_C_domain_IV"/>
</dbReference>
<dbReference type="InterPro" id="IPR036135">
    <property type="entry name" value="MoeA_linker/N_sf"/>
</dbReference>
<dbReference type="PANTHER" id="PTHR10192">
    <property type="entry name" value="MOLYBDOPTERIN BIOSYNTHESIS PROTEIN"/>
    <property type="match status" value="1"/>
</dbReference>
<dbReference type="RefSeq" id="WP_145261471.1">
    <property type="nucleotide sequence ID" value="NZ_CP036316.1"/>
</dbReference>
<dbReference type="NCBIfam" id="TIGR00177">
    <property type="entry name" value="molyb_syn"/>
    <property type="match status" value="1"/>
</dbReference>
<dbReference type="AlphaFoldDB" id="A0A517T7L6"/>
<proteinExistence type="inferred from homology"/>
<evidence type="ECO:0000256" key="8">
    <source>
        <dbReference type="ARBA" id="ARBA00022842"/>
    </source>
</evidence>
<dbReference type="Pfam" id="PF03454">
    <property type="entry name" value="MoeA_C"/>
    <property type="match status" value="1"/>
</dbReference>
<evidence type="ECO:0000256" key="4">
    <source>
        <dbReference type="ARBA" id="ARBA00010763"/>
    </source>
</evidence>
<evidence type="ECO:0000256" key="11">
    <source>
        <dbReference type="RuleBase" id="RU365090"/>
    </source>
</evidence>
<comment type="pathway">
    <text evidence="3 11">Cofactor biosynthesis; molybdopterin biosynthesis.</text>
</comment>
<keyword evidence="9 11" id="KW-0501">Molybdenum cofactor biosynthesis</keyword>
<evidence type="ECO:0000256" key="10">
    <source>
        <dbReference type="ARBA" id="ARBA00047317"/>
    </source>
</evidence>
<dbReference type="FunFam" id="3.40.980.10:FF:000004">
    <property type="entry name" value="Molybdopterin molybdenumtransferase"/>
    <property type="match status" value="1"/>
</dbReference>
<dbReference type="InterPro" id="IPR036688">
    <property type="entry name" value="MoeA_C_domain_IV_sf"/>
</dbReference>
<evidence type="ECO:0000256" key="9">
    <source>
        <dbReference type="ARBA" id="ARBA00023150"/>
    </source>
</evidence>
<dbReference type="NCBIfam" id="NF045515">
    <property type="entry name" value="Glp_gephyrin"/>
    <property type="match status" value="1"/>
</dbReference>
<dbReference type="InterPro" id="IPR036425">
    <property type="entry name" value="MoaB/Mog-like_dom_sf"/>
</dbReference>
<evidence type="ECO:0000256" key="3">
    <source>
        <dbReference type="ARBA" id="ARBA00005046"/>
    </source>
</evidence>
<dbReference type="Pfam" id="PF03453">
    <property type="entry name" value="MoeA_N"/>
    <property type="match status" value="1"/>
</dbReference>
<dbReference type="Pfam" id="PF00994">
    <property type="entry name" value="MoCF_biosynth"/>
    <property type="match status" value="1"/>
</dbReference>
<comment type="catalytic activity">
    <reaction evidence="10">
        <text>adenylyl-molybdopterin + molybdate = Mo-molybdopterin + AMP + H(+)</text>
        <dbReference type="Rhea" id="RHEA:35047"/>
        <dbReference type="ChEBI" id="CHEBI:15378"/>
        <dbReference type="ChEBI" id="CHEBI:36264"/>
        <dbReference type="ChEBI" id="CHEBI:62727"/>
        <dbReference type="ChEBI" id="CHEBI:71302"/>
        <dbReference type="ChEBI" id="CHEBI:456215"/>
        <dbReference type="EC" id="2.10.1.1"/>
    </reaction>
</comment>
<dbReference type="Gene3D" id="3.40.980.10">
    <property type="entry name" value="MoaB/Mog-like domain"/>
    <property type="match status" value="1"/>
</dbReference>
<dbReference type="InterPro" id="IPR038987">
    <property type="entry name" value="MoeA-like"/>
</dbReference>
<dbReference type="SMART" id="SM00852">
    <property type="entry name" value="MoCF_biosynth"/>
    <property type="match status" value="1"/>
</dbReference>
<keyword evidence="5 11" id="KW-0500">Molybdenum</keyword>
<name>A0A517T7L6_9PLAN</name>
<dbReference type="CDD" id="cd00887">
    <property type="entry name" value="MoeA"/>
    <property type="match status" value="1"/>
</dbReference>
<sequence>MHEINAALEMIAREVQQFPEVDQILTADAIGRVLAYDAVCEVDSPPFDKAMMDGFACRANDLSGDGMETLSIIGEIAAGHPFEGTVGSGQVAQIMTGAPIPDGADCVVPIEQAMVNPESGTAHLSMQNPQVGKHIMKRGESMQAGTTVLSRGHRVRAHDVGVLAELGLGEVTVVRKPVVSILATGDELVTPGAPLGPGQIRNSNEPLLAAMATAVGTEVKPLGIARDNEDDLREKIAEGLNSSDVLVLSGGVSAGTYDLVPLVLRELGVEQVFHKVNIKPGKPLWFGVKHGDSAERCLVFGLPGNPVSTLVTFEVFVEPVLRALSGELAAGLFDSSLPTAVLTHPIGNKSPRPTYFPAKLDWSVAGGLTVTTVDWKGSGDLLRTSEANCSVFVDAETDYAAGDMIGVLRWSGAFK</sequence>
<dbReference type="Gene3D" id="3.90.105.10">
    <property type="entry name" value="Molybdopterin biosynthesis moea protein, domain 2"/>
    <property type="match status" value="1"/>
</dbReference>
<evidence type="ECO:0000313" key="13">
    <source>
        <dbReference type="EMBL" id="QDT64367.1"/>
    </source>
</evidence>
<dbReference type="SUPFAM" id="SSF53218">
    <property type="entry name" value="Molybdenum cofactor biosynthesis proteins"/>
    <property type="match status" value="1"/>
</dbReference>
<dbReference type="UniPathway" id="UPA00344"/>
<keyword evidence="14" id="KW-1185">Reference proteome</keyword>
<keyword evidence="7 11" id="KW-0479">Metal-binding</keyword>
<dbReference type="EC" id="2.10.1.1" evidence="11"/>
<comment type="similarity">
    <text evidence="4 11">Belongs to the MoeA family.</text>
</comment>
<dbReference type="GO" id="GO:0046872">
    <property type="term" value="F:metal ion binding"/>
    <property type="evidence" value="ECO:0007669"/>
    <property type="project" value="UniProtKB-UniRule"/>
</dbReference>
<reference evidence="13 14" key="1">
    <citation type="submission" date="2019-02" db="EMBL/GenBank/DDBJ databases">
        <title>Deep-cultivation of Planctomycetes and their phenomic and genomic characterization uncovers novel biology.</title>
        <authorList>
            <person name="Wiegand S."/>
            <person name="Jogler M."/>
            <person name="Boedeker C."/>
            <person name="Pinto D."/>
            <person name="Vollmers J."/>
            <person name="Rivas-Marin E."/>
            <person name="Kohn T."/>
            <person name="Peeters S.H."/>
            <person name="Heuer A."/>
            <person name="Rast P."/>
            <person name="Oberbeckmann S."/>
            <person name="Bunk B."/>
            <person name="Jeske O."/>
            <person name="Meyerdierks A."/>
            <person name="Storesund J.E."/>
            <person name="Kallscheuer N."/>
            <person name="Luecker S."/>
            <person name="Lage O.M."/>
            <person name="Pohl T."/>
            <person name="Merkel B.J."/>
            <person name="Hornburger P."/>
            <person name="Mueller R.-W."/>
            <person name="Bruemmer F."/>
            <person name="Labrenz M."/>
            <person name="Spormann A.M."/>
            <person name="Op den Camp H."/>
            <person name="Overmann J."/>
            <person name="Amann R."/>
            <person name="Jetten M.S.M."/>
            <person name="Mascher T."/>
            <person name="Medema M.H."/>
            <person name="Devos D.P."/>
            <person name="Kaster A.-K."/>
            <person name="Ovreas L."/>
            <person name="Rohde M."/>
            <person name="Galperin M.Y."/>
            <person name="Jogler C."/>
        </authorList>
    </citation>
    <scope>NUCLEOTIDE SEQUENCE [LARGE SCALE GENOMIC DNA]</scope>
    <source>
        <strain evidence="13 14">V22</strain>
    </source>
</reference>